<evidence type="ECO:0000256" key="2">
    <source>
        <dbReference type="SAM" id="SignalP"/>
    </source>
</evidence>
<dbReference type="GO" id="GO:0006508">
    <property type="term" value="P:proteolysis"/>
    <property type="evidence" value="ECO:0007669"/>
    <property type="project" value="InterPro"/>
</dbReference>
<feature type="region of interest" description="Disordered" evidence="1">
    <location>
        <begin position="37"/>
        <end position="79"/>
    </location>
</feature>
<sequence>MSGLTRARRAAARTAAAAAARAAGAAVRVPGRATTCTTGGLAGRPRTATAPLVPGSHPGKARRGPCHGSGSAASDTICPGHPSGGVDTCQGDSGGPLLSGGVLAGITSRGGNRAGAGRPEARTRPAGPAAFPGRVRARGVVRTRGVSHPGRPA</sequence>
<dbReference type="InterPro" id="IPR009003">
    <property type="entry name" value="Peptidase_S1_PA"/>
</dbReference>
<keyword evidence="5" id="KW-1185">Reference proteome</keyword>
<dbReference type="Proteomes" id="UP000623010">
    <property type="component" value="Unassembled WGS sequence"/>
</dbReference>
<dbReference type="EMBL" id="BMWH01000017">
    <property type="protein sequence ID" value="GGZ98157.1"/>
    <property type="molecule type" value="Genomic_DNA"/>
</dbReference>
<feature type="domain" description="Peptidase S1" evidence="3">
    <location>
        <begin position="16"/>
        <end position="123"/>
    </location>
</feature>
<dbReference type="GO" id="GO:0004252">
    <property type="term" value="F:serine-type endopeptidase activity"/>
    <property type="evidence" value="ECO:0007669"/>
    <property type="project" value="InterPro"/>
</dbReference>
<gene>
    <name evidence="4" type="ORF">GCM10010389_41830</name>
</gene>
<protein>
    <recommendedName>
        <fullName evidence="3">Peptidase S1 domain-containing protein</fullName>
    </recommendedName>
</protein>
<dbReference type="PROSITE" id="PS00135">
    <property type="entry name" value="TRYPSIN_SER"/>
    <property type="match status" value="1"/>
</dbReference>
<keyword evidence="2" id="KW-0732">Signal</keyword>
<dbReference type="InterPro" id="IPR001254">
    <property type="entry name" value="Trypsin_dom"/>
</dbReference>
<comment type="caution">
    <text evidence="4">The sequence shown here is derived from an EMBL/GenBank/DDBJ whole genome shotgun (WGS) entry which is preliminary data.</text>
</comment>
<feature type="region of interest" description="Disordered" evidence="1">
    <location>
        <begin position="100"/>
        <end position="132"/>
    </location>
</feature>
<evidence type="ECO:0000256" key="1">
    <source>
        <dbReference type="SAM" id="MobiDB-lite"/>
    </source>
</evidence>
<dbReference type="Gene3D" id="2.40.10.10">
    <property type="entry name" value="Trypsin-like serine proteases"/>
    <property type="match status" value="1"/>
</dbReference>
<dbReference type="Pfam" id="PF00089">
    <property type="entry name" value="Trypsin"/>
    <property type="match status" value="1"/>
</dbReference>
<evidence type="ECO:0000313" key="4">
    <source>
        <dbReference type="EMBL" id="GGZ98157.1"/>
    </source>
</evidence>
<evidence type="ECO:0000259" key="3">
    <source>
        <dbReference type="Pfam" id="PF00089"/>
    </source>
</evidence>
<dbReference type="RefSeq" id="WP_229879798.1">
    <property type="nucleotide sequence ID" value="NZ_BMWH01000017.1"/>
</dbReference>
<dbReference type="AlphaFoldDB" id="A0A918VGZ8"/>
<dbReference type="InterPro" id="IPR033116">
    <property type="entry name" value="TRYPSIN_SER"/>
</dbReference>
<accession>A0A918VGZ8</accession>
<dbReference type="InterPro" id="IPR043504">
    <property type="entry name" value="Peptidase_S1_PA_chymotrypsin"/>
</dbReference>
<reference evidence="4" key="2">
    <citation type="submission" date="2020-09" db="EMBL/GenBank/DDBJ databases">
        <authorList>
            <person name="Sun Q."/>
            <person name="Ohkuma M."/>
        </authorList>
    </citation>
    <scope>NUCLEOTIDE SEQUENCE</scope>
    <source>
        <strain evidence="4">JCM 5016</strain>
    </source>
</reference>
<feature type="signal peptide" evidence="2">
    <location>
        <begin position="1"/>
        <end position="25"/>
    </location>
</feature>
<reference evidence="4" key="1">
    <citation type="journal article" date="2014" name="Int. J. Syst. Evol. Microbiol.">
        <title>Complete genome sequence of Corynebacterium casei LMG S-19264T (=DSM 44701T), isolated from a smear-ripened cheese.</title>
        <authorList>
            <consortium name="US DOE Joint Genome Institute (JGI-PGF)"/>
            <person name="Walter F."/>
            <person name="Albersmeier A."/>
            <person name="Kalinowski J."/>
            <person name="Ruckert C."/>
        </authorList>
    </citation>
    <scope>NUCLEOTIDE SEQUENCE</scope>
    <source>
        <strain evidence="4">JCM 5016</strain>
    </source>
</reference>
<proteinExistence type="predicted"/>
<dbReference type="SUPFAM" id="SSF50494">
    <property type="entry name" value="Trypsin-like serine proteases"/>
    <property type="match status" value="1"/>
</dbReference>
<name>A0A918VGZ8_9ACTN</name>
<feature type="chain" id="PRO_5037909041" description="Peptidase S1 domain-containing protein" evidence="2">
    <location>
        <begin position="26"/>
        <end position="153"/>
    </location>
</feature>
<evidence type="ECO:0000313" key="5">
    <source>
        <dbReference type="Proteomes" id="UP000623010"/>
    </source>
</evidence>
<organism evidence="4 5">
    <name type="scientific">Streptomyces echinoruber</name>
    <dbReference type="NCBI Taxonomy" id="68898"/>
    <lineage>
        <taxon>Bacteria</taxon>
        <taxon>Bacillati</taxon>
        <taxon>Actinomycetota</taxon>
        <taxon>Actinomycetes</taxon>
        <taxon>Kitasatosporales</taxon>
        <taxon>Streptomycetaceae</taxon>
        <taxon>Streptomyces</taxon>
    </lineage>
</organism>